<comment type="caution">
    <text evidence="15">The sequence shown here is derived from an EMBL/GenBank/DDBJ whole genome shotgun (WGS) entry which is preliminary data.</text>
</comment>
<evidence type="ECO:0000256" key="5">
    <source>
        <dbReference type="ARBA" id="ARBA00018679"/>
    </source>
</evidence>
<keyword evidence="7" id="KW-0791">Threonine biosynthesis</keyword>
<evidence type="ECO:0000256" key="2">
    <source>
        <dbReference type="ARBA" id="ARBA00004979"/>
    </source>
</evidence>
<protein>
    <recommendedName>
        <fullName evidence="5 11">Threonine synthase</fullName>
        <ecNumber evidence="4 11">4.2.3.1</ecNumber>
    </recommendedName>
</protein>
<dbReference type="EMBL" id="WHLY01000002">
    <property type="protein sequence ID" value="MPR34184.1"/>
    <property type="molecule type" value="Genomic_DNA"/>
</dbReference>
<dbReference type="RefSeq" id="WP_152760176.1">
    <property type="nucleotide sequence ID" value="NZ_WHLY01000002.1"/>
</dbReference>
<feature type="domain" description="Tryptophan synthase beta chain-like PALP" evidence="13">
    <location>
        <begin position="97"/>
        <end position="373"/>
    </location>
</feature>
<evidence type="ECO:0000256" key="9">
    <source>
        <dbReference type="ARBA" id="ARBA00023239"/>
    </source>
</evidence>
<proteinExistence type="inferred from homology"/>
<dbReference type="SUPFAM" id="SSF53686">
    <property type="entry name" value="Tryptophan synthase beta subunit-like PLP-dependent enzymes"/>
    <property type="match status" value="1"/>
</dbReference>
<evidence type="ECO:0000256" key="10">
    <source>
        <dbReference type="ARBA" id="ARBA00049144"/>
    </source>
</evidence>
<evidence type="ECO:0000256" key="8">
    <source>
        <dbReference type="ARBA" id="ARBA00022898"/>
    </source>
</evidence>
<feature type="domain" description="Threonine synthase N-terminal" evidence="14">
    <location>
        <begin position="2"/>
        <end position="80"/>
    </location>
</feature>
<dbReference type="GO" id="GO:0009088">
    <property type="term" value="P:threonine biosynthetic process"/>
    <property type="evidence" value="ECO:0007669"/>
    <property type="project" value="UniProtKB-UniRule"/>
</dbReference>
<evidence type="ECO:0000256" key="3">
    <source>
        <dbReference type="ARBA" id="ARBA00005517"/>
    </source>
</evidence>
<sequence>MQFYSTRTRSIKASLEEAVFKSLPADNGLYMPESIPTLSSSFLDTIENRSFNDIAVEVGHTLLAEDLSRRDMEEIVERSFSFDAPVVEITPDTHVLELFHGPSMAFKDFGARFMAALMSHYLVRSQKEIKILVATSGDTGGAVAQGFYKVPGISVTILYPSGKVSDIQEKQLTTLGHNITALEVDGTFDDCQRLVKEAFLDQELNSTYNLASANSINIARLIPQSFYYFSAYAQTKHLGKPVVFSVPSGNFGNLSAGILAYRMGLPVEHFVAATNRNNVVPRYLESSAYAPLPSIETISNAMDVGSPSNFVRLTRFFEDDWQETRKLISGYYFDDEQTKASMRQVFEQTHYVMCPHTAVAYEGLQKYRTESGQDFTGIFLATAHPAKFLDLVEGTLETPIFIPERLKNLLSLDKNAIPLKPRFQDFKAYLLG</sequence>
<evidence type="ECO:0000256" key="6">
    <source>
        <dbReference type="ARBA" id="ARBA00022605"/>
    </source>
</evidence>
<dbReference type="NCBIfam" id="TIGR00260">
    <property type="entry name" value="thrC"/>
    <property type="match status" value="1"/>
</dbReference>
<dbReference type="PANTHER" id="PTHR42690:SF1">
    <property type="entry name" value="THREONINE SYNTHASE-LIKE 2"/>
    <property type="match status" value="1"/>
</dbReference>
<dbReference type="Pfam" id="PF00291">
    <property type="entry name" value="PALP"/>
    <property type="match status" value="1"/>
</dbReference>
<keyword evidence="6" id="KW-0028">Amino-acid biosynthesis</keyword>
<dbReference type="Gene3D" id="3.90.1380.10">
    <property type="entry name" value="Threonine synthase, N-terminal domain"/>
    <property type="match status" value="1"/>
</dbReference>
<keyword evidence="9 15" id="KW-0456">Lyase</keyword>
<dbReference type="Proteomes" id="UP000479293">
    <property type="component" value="Unassembled WGS sequence"/>
</dbReference>
<dbReference type="FunFam" id="3.40.50.1100:FF:000022">
    <property type="entry name" value="Threonine synthase"/>
    <property type="match status" value="1"/>
</dbReference>
<dbReference type="Gene3D" id="3.40.50.1100">
    <property type="match status" value="2"/>
</dbReference>
<gene>
    <name evidence="15" type="primary">thrC</name>
    <name evidence="15" type="ORF">GBK04_12620</name>
</gene>
<dbReference type="PANTHER" id="PTHR42690">
    <property type="entry name" value="THREONINE SYNTHASE FAMILY MEMBER"/>
    <property type="match status" value="1"/>
</dbReference>
<accession>A0A7C9F935</accession>
<keyword evidence="8 12" id="KW-0663">Pyridoxal phosphate</keyword>
<evidence type="ECO:0000313" key="15">
    <source>
        <dbReference type="EMBL" id="MPR34184.1"/>
    </source>
</evidence>
<evidence type="ECO:0000256" key="7">
    <source>
        <dbReference type="ARBA" id="ARBA00022697"/>
    </source>
</evidence>
<dbReference type="UniPathway" id="UPA00050">
    <property type="reaction ID" value="UER00065"/>
</dbReference>
<dbReference type="Pfam" id="PF14821">
    <property type="entry name" value="Thr_synth_N"/>
    <property type="match status" value="1"/>
</dbReference>
<evidence type="ECO:0000256" key="1">
    <source>
        <dbReference type="ARBA" id="ARBA00001933"/>
    </source>
</evidence>
<evidence type="ECO:0000259" key="14">
    <source>
        <dbReference type="Pfam" id="PF14821"/>
    </source>
</evidence>
<feature type="modified residue" description="N6-(pyridoxal phosphate)lysine" evidence="12">
    <location>
        <position position="107"/>
    </location>
</feature>
<dbReference type="InterPro" id="IPR029144">
    <property type="entry name" value="Thr_synth_N"/>
</dbReference>
<dbReference type="EC" id="4.2.3.1" evidence="4 11"/>
<comment type="pathway">
    <text evidence="2">Amino-acid biosynthesis; L-threonine biosynthesis; L-threonine from L-aspartate: step 5/5.</text>
</comment>
<evidence type="ECO:0000313" key="16">
    <source>
        <dbReference type="Proteomes" id="UP000479293"/>
    </source>
</evidence>
<evidence type="ECO:0000256" key="12">
    <source>
        <dbReference type="PIRSR" id="PIRSR604450-51"/>
    </source>
</evidence>
<organism evidence="15 16">
    <name type="scientific">Salmonirosea aquatica</name>
    <dbReference type="NCBI Taxonomy" id="2654236"/>
    <lineage>
        <taxon>Bacteria</taxon>
        <taxon>Pseudomonadati</taxon>
        <taxon>Bacteroidota</taxon>
        <taxon>Cytophagia</taxon>
        <taxon>Cytophagales</taxon>
        <taxon>Spirosomataceae</taxon>
        <taxon>Salmonirosea</taxon>
    </lineage>
</organism>
<comment type="cofactor">
    <cofactor evidence="1 12">
        <name>pyridoxal 5'-phosphate</name>
        <dbReference type="ChEBI" id="CHEBI:597326"/>
    </cofactor>
</comment>
<dbReference type="InterPro" id="IPR051166">
    <property type="entry name" value="Threonine_Synthase"/>
</dbReference>
<dbReference type="GO" id="GO:0004795">
    <property type="term" value="F:threonine synthase activity"/>
    <property type="evidence" value="ECO:0007669"/>
    <property type="project" value="UniProtKB-UniRule"/>
</dbReference>
<name>A0A7C9F935_9BACT</name>
<dbReference type="InterPro" id="IPR036052">
    <property type="entry name" value="TrpB-like_PALP_sf"/>
</dbReference>
<dbReference type="InterPro" id="IPR004450">
    <property type="entry name" value="Thr_synthase-like"/>
</dbReference>
<dbReference type="InterPro" id="IPR037158">
    <property type="entry name" value="Thr_synth_N_sf"/>
</dbReference>
<reference evidence="15 16" key="1">
    <citation type="submission" date="2019-10" db="EMBL/GenBank/DDBJ databases">
        <title>Draft Genome Sequence of Cytophagaceae sp. SJW1-29.</title>
        <authorList>
            <person name="Choi A."/>
        </authorList>
    </citation>
    <scope>NUCLEOTIDE SEQUENCE [LARGE SCALE GENOMIC DNA]</scope>
    <source>
        <strain evidence="15 16">SJW1-29</strain>
    </source>
</reference>
<dbReference type="InterPro" id="IPR000634">
    <property type="entry name" value="Ser/Thr_deHydtase_PyrdxlP-BS"/>
</dbReference>
<comment type="similarity">
    <text evidence="3">Belongs to the threonine synthase family.</text>
</comment>
<evidence type="ECO:0000256" key="11">
    <source>
        <dbReference type="NCBIfam" id="TIGR00260"/>
    </source>
</evidence>
<dbReference type="GO" id="GO:0030170">
    <property type="term" value="F:pyridoxal phosphate binding"/>
    <property type="evidence" value="ECO:0007669"/>
    <property type="project" value="InterPro"/>
</dbReference>
<evidence type="ECO:0000259" key="13">
    <source>
        <dbReference type="Pfam" id="PF00291"/>
    </source>
</evidence>
<keyword evidence="16" id="KW-1185">Reference proteome</keyword>
<dbReference type="AlphaFoldDB" id="A0A7C9F935"/>
<dbReference type="PROSITE" id="PS00165">
    <property type="entry name" value="DEHYDRATASE_SER_THR"/>
    <property type="match status" value="1"/>
</dbReference>
<evidence type="ECO:0000256" key="4">
    <source>
        <dbReference type="ARBA" id="ARBA00013028"/>
    </source>
</evidence>
<comment type="catalytic activity">
    <reaction evidence="10">
        <text>O-phospho-L-homoserine + H2O = L-threonine + phosphate</text>
        <dbReference type="Rhea" id="RHEA:10840"/>
        <dbReference type="ChEBI" id="CHEBI:15377"/>
        <dbReference type="ChEBI" id="CHEBI:43474"/>
        <dbReference type="ChEBI" id="CHEBI:57590"/>
        <dbReference type="ChEBI" id="CHEBI:57926"/>
        <dbReference type="EC" id="4.2.3.1"/>
    </reaction>
</comment>
<dbReference type="InterPro" id="IPR001926">
    <property type="entry name" value="TrpB-like_PALP"/>
</dbReference>